<keyword evidence="2" id="KW-1185">Reference proteome</keyword>
<name>A0A319CBE7_9EURO</name>
<dbReference type="EMBL" id="KZ821691">
    <property type="protein sequence ID" value="PYH83156.1"/>
    <property type="molecule type" value="Genomic_DNA"/>
</dbReference>
<gene>
    <name evidence="1" type="ORF">BO82DRAFT_412115</name>
</gene>
<evidence type="ECO:0000313" key="1">
    <source>
        <dbReference type="EMBL" id="PYH83156.1"/>
    </source>
</evidence>
<protein>
    <submittedName>
        <fullName evidence="1">Uncharacterized protein</fullName>
    </submittedName>
</protein>
<accession>A0A319CBE7</accession>
<dbReference type="VEuPathDB" id="FungiDB:BO82DRAFT_412115"/>
<dbReference type="RefSeq" id="XP_025493356.1">
    <property type="nucleotide sequence ID" value="XM_025639827.1"/>
</dbReference>
<dbReference type="STRING" id="1448315.A0A319CBE7"/>
<dbReference type="OrthoDB" id="6123at2759"/>
<proteinExistence type="predicted"/>
<dbReference type="Proteomes" id="UP000248340">
    <property type="component" value="Unassembled WGS sequence"/>
</dbReference>
<sequence>MLVSQLNNIIIAAIQIANTEAGSTRVYYVDVQSRFDSHRWCEQGIHEPDSSAPKTYIFSSGWNDLLLMVVIL</sequence>
<dbReference type="AlphaFoldDB" id="A0A319CBE7"/>
<reference evidence="1 2" key="1">
    <citation type="submission" date="2016-12" db="EMBL/GenBank/DDBJ databases">
        <title>The genomes of Aspergillus section Nigri reveals drivers in fungal speciation.</title>
        <authorList>
            <consortium name="DOE Joint Genome Institute"/>
            <person name="Vesth T.C."/>
            <person name="Nybo J."/>
            <person name="Theobald S."/>
            <person name="Brandl J."/>
            <person name="Frisvad J.C."/>
            <person name="Nielsen K.F."/>
            <person name="Lyhne E.K."/>
            <person name="Kogle M.E."/>
            <person name="Kuo A."/>
            <person name="Riley R."/>
            <person name="Clum A."/>
            <person name="Nolan M."/>
            <person name="Lipzen A."/>
            <person name="Salamov A."/>
            <person name="Henrissat B."/>
            <person name="Wiebenga A."/>
            <person name="De Vries R.P."/>
            <person name="Grigoriev I.V."/>
            <person name="Mortensen U.H."/>
            <person name="Andersen M.R."/>
            <person name="Baker S.E."/>
        </authorList>
    </citation>
    <scope>NUCLEOTIDE SEQUENCE [LARGE SCALE GENOMIC DNA]</scope>
    <source>
        <strain evidence="1 2">CBS 121591</strain>
    </source>
</reference>
<organism evidence="1 2">
    <name type="scientific">Aspergillus uvarum CBS 121591</name>
    <dbReference type="NCBI Taxonomy" id="1448315"/>
    <lineage>
        <taxon>Eukaryota</taxon>
        <taxon>Fungi</taxon>
        <taxon>Dikarya</taxon>
        <taxon>Ascomycota</taxon>
        <taxon>Pezizomycotina</taxon>
        <taxon>Eurotiomycetes</taxon>
        <taxon>Eurotiomycetidae</taxon>
        <taxon>Eurotiales</taxon>
        <taxon>Aspergillaceae</taxon>
        <taxon>Aspergillus</taxon>
        <taxon>Aspergillus subgen. Circumdati</taxon>
    </lineage>
</organism>
<evidence type="ECO:0000313" key="2">
    <source>
        <dbReference type="Proteomes" id="UP000248340"/>
    </source>
</evidence>
<dbReference type="GeneID" id="37142569"/>